<name>A0A2S6NJC0_RHOGL</name>
<dbReference type="OrthoDB" id="4762975at2"/>
<keyword evidence="3" id="KW-1185">Reference proteome</keyword>
<evidence type="ECO:0000256" key="1">
    <source>
        <dbReference type="SAM" id="MobiDB-lite"/>
    </source>
</evidence>
<protein>
    <recommendedName>
        <fullName evidence="4">Cupin 2 conserved barrel domain-containing protein</fullName>
    </recommendedName>
</protein>
<sequence>MTPTKRTAAARKVAAAKQAAPAKKPARAKQPAAPPAAAGKAAGVAPARTVNVTKAAPRRPGVRAATPVLTARRARATPASRKVPAAAKPAAPASSRPPQVFTVSHLQETDFKAEGLRTYALYRDLGIAAATAGLCQAHVIRFVPPCTDAVRKRHAHAVELQLVYVLKGWIKNEFEGQGEQMMSTGSCWIQPSGIRHTVLDYSPDCEVLEIILPADFTTEEVA</sequence>
<feature type="region of interest" description="Disordered" evidence="1">
    <location>
        <begin position="1"/>
        <end position="98"/>
    </location>
</feature>
<organism evidence="2 3">
    <name type="scientific">Rhodopila globiformis</name>
    <name type="common">Rhodopseudomonas globiformis</name>
    <dbReference type="NCBI Taxonomy" id="1071"/>
    <lineage>
        <taxon>Bacteria</taxon>
        <taxon>Pseudomonadati</taxon>
        <taxon>Pseudomonadota</taxon>
        <taxon>Alphaproteobacteria</taxon>
        <taxon>Acetobacterales</taxon>
        <taxon>Acetobacteraceae</taxon>
        <taxon>Rhodopila</taxon>
    </lineage>
</organism>
<dbReference type="InterPro" id="IPR014710">
    <property type="entry name" value="RmlC-like_jellyroll"/>
</dbReference>
<gene>
    <name evidence="2" type="ORF">CCS01_09525</name>
</gene>
<dbReference type="SUPFAM" id="SSF51182">
    <property type="entry name" value="RmlC-like cupins"/>
    <property type="match status" value="1"/>
</dbReference>
<feature type="compositionally biased region" description="Low complexity" evidence="1">
    <location>
        <begin position="10"/>
        <end position="47"/>
    </location>
</feature>
<dbReference type="CDD" id="cd06980">
    <property type="entry name" value="cupin_bxe_c0505"/>
    <property type="match status" value="1"/>
</dbReference>
<dbReference type="InterPro" id="IPR011051">
    <property type="entry name" value="RmlC_Cupin_sf"/>
</dbReference>
<dbReference type="AlphaFoldDB" id="A0A2S6NJC0"/>
<accession>A0A2S6NJC0</accession>
<dbReference type="EMBL" id="NHRY01000087">
    <property type="protein sequence ID" value="PPQ34820.1"/>
    <property type="molecule type" value="Genomic_DNA"/>
</dbReference>
<feature type="compositionally biased region" description="Low complexity" evidence="1">
    <location>
        <begin position="62"/>
        <end position="98"/>
    </location>
</feature>
<evidence type="ECO:0008006" key="4">
    <source>
        <dbReference type="Google" id="ProtNLM"/>
    </source>
</evidence>
<dbReference type="Gene3D" id="2.60.120.10">
    <property type="entry name" value="Jelly Rolls"/>
    <property type="match status" value="1"/>
</dbReference>
<reference evidence="2 3" key="1">
    <citation type="journal article" date="2018" name="Arch. Microbiol.">
        <title>New insights into the metabolic potential of the phototrophic purple bacterium Rhodopila globiformis DSM 161(T) from its draft genome sequence and evidence for a vanadium-dependent nitrogenase.</title>
        <authorList>
            <person name="Imhoff J.F."/>
            <person name="Rahn T."/>
            <person name="Kunzel S."/>
            <person name="Neulinger S.C."/>
        </authorList>
    </citation>
    <scope>NUCLEOTIDE SEQUENCE [LARGE SCALE GENOMIC DNA]</scope>
    <source>
        <strain evidence="2 3">DSM 161</strain>
    </source>
</reference>
<proteinExistence type="predicted"/>
<dbReference type="Proteomes" id="UP000239724">
    <property type="component" value="Unassembled WGS sequence"/>
</dbReference>
<comment type="caution">
    <text evidence="2">The sequence shown here is derived from an EMBL/GenBank/DDBJ whole genome shotgun (WGS) entry which is preliminary data.</text>
</comment>
<evidence type="ECO:0000313" key="2">
    <source>
        <dbReference type="EMBL" id="PPQ34820.1"/>
    </source>
</evidence>
<evidence type="ECO:0000313" key="3">
    <source>
        <dbReference type="Proteomes" id="UP000239724"/>
    </source>
</evidence>